<keyword evidence="14" id="KW-0325">Glycoprotein</keyword>
<dbReference type="SUPFAM" id="SSF56112">
    <property type="entry name" value="Protein kinase-like (PK-like)"/>
    <property type="match status" value="1"/>
</dbReference>
<dbReference type="InterPro" id="IPR011009">
    <property type="entry name" value="Kinase-like_dom_sf"/>
</dbReference>
<evidence type="ECO:0000256" key="1">
    <source>
        <dbReference type="ARBA" id="ARBA00004479"/>
    </source>
</evidence>
<keyword evidence="13" id="KW-0675">Receptor</keyword>
<feature type="chain" id="PRO_5035903116" description="Receptor-like serine/threonine-protein kinase" evidence="20">
    <location>
        <begin position="27"/>
        <end position="781"/>
    </location>
</feature>
<dbReference type="Pfam" id="PF00069">
    <property type="entry name" value="Pkinase"/>
    <property type="match status" value="1"/>
</dbReference>
<dbReference type="SMART" id="SM00473">
    <property type="entry name" value="PAN_AP"/>
    <property type="match status" value="1"/>
</dbReference>
<dbReference type="InterPro" id="IPR024171">
    <property type="entry name" value="SRK-like_kinase"/>
</dbReference>
<keyword evidence="9 17" id="KW-0067">ATP-binding</keyword>
<evidence type="ECO:0000256" key="5">
    <source>
        <dbReference type="ARBA" id="ARBA00022692"/>
    </source>
</evidence>
<dbReference type="Pfam" id="PF00954">
    <property type="entry name" value="S_locus_glycop"/>
    <property type="match status" value="1"/>
</dbReference>
<dbReference type="SMART" id="SM00220">
    <property type="entry name" value="S_TKc"/>
    <property type="match status" value="1"/>
</dbReference>
<dbReference type="PROSITE" id="PS50948">
    <property type="entry name" value="PAN"/>
    <property type="match status" value="1"/>
</dbReference>
<keyword evidence="4 17" id="KW-0808">Transferase</keyword>
<dbReference type="Pfam" id="PF08276">
    <property type="entry name" value="PAN_2"/>
    <property type="match status" value="1"/>
</dbReference>
<evidence type="ECO:0000313" key="24">
    <source>
        <dbReference type="EMBL" id="KAG2602475.1"/>
    </source>
</evidence>
<evidence type="ECO:0000256" key="10">
    <source>
        <dbReference type="ARBA" id="ARBA00022989"/>
    </source>
</evidence>
<dbReference type="SMART" id="SM00108">
    <property type="entry name" value="B_lectin"/>
    <property type="match status" value="1"/>
</dbReference>
<evidence type="ECO:0000256" key="18">
    <source>
        <dbReference type="PROSITE-ProRule" id="PRU10141"/>
    </source>
</evidence>
<keyword evidence="25" id="KW-1185">Reference proteome</keyword>
<comment type="catalytic activity">
    <reaction evidence="15 17">
        <text>L-threonyl-[protein] + ATP = O-phospho-L-threonyl-[protein] + ADP + H(+)</text>
        <dbReference type="Rhea" id="RHEA:46608"/>
        <dbReference type="Rhea" id="RHEA-COMP:11060"/>
        <dbReference type="Rhea" id="RHEA-COMP:11605"/>
        <dbReference type="ChEBI" id="CHEBI:15378"/>
        <dbReference type="ChEBI" id="CHEBI:30013"/>
        <dbReference type="ChEBI" id="CHEBI:30616"/>
        <dbReference type="ChEBI" id="CHEBI:61977"/>
        <dbReference type="ChEBI" id="CHEBI:456216"/>
        <dbReference type="EC" id="2.7.11.1"/>
    </reaction>
</comment>
<dbReference type="PIRSF" id="PIRSF000641">
    <property type="entry name" value="SRK"/>
    <property type="match status" value="1"/>
</dbReference>
<evidence type="ECO:0000256" key="6">
    <source>
        <dbReference type="ARBA" id="ARBA00022729"/>
    </source>
</evidence>
<evidence type="ECO:0000256" key="19">
    <source>
        <dbReference type="SAM" id="Phobius"/>
    </source>
</evidence>
<evidence type="ECO:0000256" key="13">
    <source>
        <dbReference type="ARBA" id="ARBA00023170"/>
    </source>
</evidence>
<dbReference type="Proteomes" id="UP000823388">
    <property type="component" value="Chromosome 5K"/>
</dbReference>
<dbReference type="CDD" id="cd00028">
    <property type="entry name" value="B_lectin"/>
    <property type="match status" value="1"/>
</dbReference>
<dbReference type="InterPro" id="IPR000719">
    <property type="entry name" value="Prot_kinase_dom"/>
</dbReference>
<dbReference type="GO" id="GO:0005524">
    <property type="term" value="F:ATP binding"/>
    <property type="evidence" value="ECO:0007669"/>
    <property type="project" value="UniProtKB-UniRule"/>
</dbReference>
<name>A0A8T0SZL1_PANVG</name>
<dbReference type="GO" id="GO:0048544">
    <property type="term" value="P:recognition of pollen"/>
    <property type="evidence" value="ECO:0007669"/>
    <property type="project" value="InterPro"/>
</dbReference>
<evidence type="ECO:0000256" key="15">
    <source>
        <dbReference type="ARBA" id="ARBA00047899"/>
    </source>
</evidence>
<dbReference type="GO" id="GO:0051707">
    <property type="term" value="P:response to other organism"/>
    <property type="evidence" value="ECO:0007669"/>
    <property type="project" value="UniProtKB-ARBA"/>
</dbReference>
<dbReference type="PROSITE" id="PS50927">
    <property type="entry name" value="BULB_LECTIN"/>
    <property type="match status" value="1"/>
</dbReference>
<dbReference type="SUPFAM" id="SSF51110">
    <property type="entry name" value="alpha-D-mannose-specific plant lectins"/>
    <property type="match status" value="1"/>
</dbReference>
<feature type="binding site" evidence="18">
    <location>
        <position position="530"/>
    </location>
    <ligand>
        <name>ATP</name>
        <dbReference type="ChEBI" id="CHEBI:30616"/>
    </ligand>
</feature>
<keyword evidence="8 17" id="KW-0418">Kinase</keyword>
<dbReference type="InterPro" id="IPR001480">
    <property type="entry name" value="Bulb-type_lectin_dom"/>
</dbReference>
<dbReference type="GO" id="GO:0004674">
    <property type="term" value="F:protein serine/threonine kinase activity"/>
    <property type="evidence" value="ECO:0007669"/>
    <property type="project" value="UniProtKB-KW"/>
</dbReference>
<evidence type="ECO:0000313" key="25">
    <source>
        <dbReference type="Proteomes" id="UP000823388"/>
    </source>
</evidence>
<evidence type="ECO:0000256" key="7">
    <source>
        <dbReference type="ARBA" id="ARBA00022741"/>
    </source>
</evidence>
<reference evidence="24 25" key="1">
    <citation type="submission" date="2020-05" db="EMBL/GenBank/DDBJ databases">
        <title>WGS assembly of Panicum virgatum.</title>
        <authorList>
            <person name="Lovell J.T."/>
            <person name="Jenkins J."/>
            <person name="Shu S."/>
            <person name="Juenger T.E."/>
            <person name="Schmutz J."/>
        </authorList>
    </citation>
    <scope>NUCLEOTIDE SEQUENCE [LARGE SCALE GENOMIC DNA]</scope>
    <source>
        <strain evidence="25">cv. AP13</strain>
    </source>
</reference>
<evidence type="ECO:0000256" key="9">
    <source>
        <dbReference type="ARBA" id="ARBA00022840"/>
    </source>
</evidence>
<evidence type="ECO:0000259" key="22">
    <source>
        <dbReference type="PROSITE" id="PS50927"/>
    </source>
</evidence>
<dbReference type="Pfam" id="PF01453">
    <property type="entry name" value="B_lectin"/>
    <property type="match status" value="1"/>
</dbReference>
<evidence type="ECO:0000256" key="8">
    <source>
        <dbReference type="ARBA" id="ARBA00022777"/>
    </source>
</evidence>
<organism evidence="24 25">
    <name type="scientific">Panicum virgatum</name>
    <name type="common">Blackwell switchgrass</name>
    <dbReference type="NCBI Taxonomy" id="38727"/>
    <lineage>
        <taxon>Eukaryota</taxon>
        <taxon>Viridiplantae</taxon>
        <taxon>Streptophyta</taxon>
        <taxon>Embryophyta</taxon>
        <taxon>Tracheophyta</taxon>
        <taxon>Spermatophyta</taxon>
        <taxon>Magnoliopsida</taxon>
        <taxon>Liliopsida</taxon>
        <taxon>Poales</taxon>
        <taxon>Poaceae</taxon>
        <taxon>PACMAD clade</taxon>
        <taxon>Panicoideae</taxon>
        <taxon>Panicodae</taxon>
        <taxon>Paniceae</taxon>
        <taxon>Panicinae</taxon>
        <taxon>Panicum</taxon>
        <taxon>Panicum sect. Hiantes</taxon>
    </lineage>
</organism>
<evidence type="ECO:0000256" key="2">
    <source>
        <dbReference type="ARBA" id="ARBA00022527"/>
    </source>
</evidence>
<evidence type="ECO:0000256" key="11">
    <source>
        <dbReference type="ARBA" id="ARBA00023136"/>
    </source>
</evidence>
<evidence type="ECO:0000256" key="3">
    <source>
        <dbReference type="ARBA" id="ARBA00022536"/>
    </source>
</evidence>
<feature type="domain" description="Apple" evidence="23">
    <location>
        <begin position="355"/>
        <end position="437"/>
    </location>
</feature>
<proteinExistence type="inferred from homology"/>
<accession>A0A8T0SZL1</accession>
<evidence type="ECO:0000259" key="23">
    <source>
        <dbReference type="PROSITE" id="PS50948"/>
    </source>
</evidence>
<dbReference type="Gene3D" id="3.30.200.20">
    <property type="entry name" value="Phosphorylase Kinase, domain 1"/>
    <property type="match status" value="1"/>
</dbReference>
<feature type="domain" description="Protein kinase" evidence="21">
    <location>
        <begin position="501"/>
        <end position="755"/>
    </location>
</feature>
<keyword evidence="12" id="KW-1015">Disulfide bond</keyword>
<evidence type="ECO:0000256" key="12">
    <source>
        <dbReference type="ARBA" id="ARBA00023157"/>
    </source>
</evidence>
<dbReference type="PROSITE" id="PS00107">
    <property type="entry name" value="PROTEIN_KINASE_ATP"/>
    <property type="match status" value="1"/>
</dbReference>
<sequence>MATRLCSCTLSLLLLLLSLKQSPLHASDTLTTNQQLSGNQKLISRDGNFALGFFHPAAEGSNSKWYIGIWYNKIPEQNTVWVANREKPVSDPVSSSLTISDDGNFVLLVNHSKSPIWSANITNNTAVSSTVAVLLNNGNLLARHEYNTSSVLWQSFDDFTDTWLPGNKLSRNKKTGVIRRMISWKDRGDPAPGMFSIQLDPNGSMQYILQWNSSVVYWTTGNWTNKTGFSGVPEMSPMNPYPSSRFIFQFVDNDEEAYLTNNIKNDALLFTRTIIDVSGLFQTLVWAEAQQAWTNAFTKPKTKCSVYGVCGEYSRCNENAASPCSCLKGFSENHPNSWKLDDWTTGCRRNTPLQCGNNGSVKVKHDRFYAINGVKLPDNAQSIDATSVHDCELICLNNCSCTAYSNSGTCLVWYNHLMNLQDNIDGSSDVIFIRVAASELSNSENKKLWFIGIIIGGFIVLSFGVAILYFLHRRRTIINGLNHVDGSLISFKYSNLQLLTRNFSEQLGAGSFGSVFKGVVSDTTAVAVKKLEGFHQGEKQFRTEVSTIGNIHNINLIRLLGFCSEGVKRCFSCTTLSWKMRYQIAVGIAKGLAYLHECRDSIIHCDIKPENILLDASFVPKVADFGLAKLLGRDFSRVLTSMRGTVGYLAPEWISGEAITTKADVFSYGMVLFEIISGRRNLEHRETSMETYFPMLVARKLLEGELQGLLTEGLINGVNERELERACKVACWCVQGNESSRPTMGEIVKILEGVIDVDMPSVPRYLEVLAEGSNNVKFFFL</sequence>
<dbReference type="GO" id="GO:0016020">
    <property type="term" value="C:membrane"/>
    <property type="evidence" value="ECO:0007669"/>
    <property type="project" value="UniProtKB-SubCell"/>
</dbReference>
<dbReference type="InterPro" id="IPR008271">
    <property type="entry name" value="Ser/Thr_kinase_AS"/>
</dbReference>
<dbReference type="PROSITE" id="PS50011">
    <property type="entry name" value="PROTEIN_KINASE_DOM"/>
    <property type="match status" value="1"/>
</dbReference>
<evidence type="ECO:0000256" key="20">
    <source>
        <dbReference type="SAM" id="SignalP"/>
    </source>
</evidence>
<keyword evidence="2 17" id="KW-0723">Serine/threonine-protein kinase</keyword>
<keyword evidence="3" id="KW-0245">EGF-like domain</keyword>
<dbReference type="EC" id="2.7.11.1" evidence="17"/>
<protein>
    <recommendedName>
        <fullName evidence="17">Receptor-like serine/threonine-protein kinase</fullName>
        <ecNumber evidence="17">2.7.11.1</ecNumber>
    </recommendedName>
</protein>
<feature type="domain" description="Bulb-type lectin" evidence="22">
    <location>
        <begin position="27"/>
        <end position="155"/>
    </location>
</feature>
<dbReference type="PROSITE" id="PS00108">
    <property type="entry name" value="PROTEIN_KINASE_ST"/>
    <property type="match status" value="1"/>
</dbReference>
<dbReference type="InterPro" id="IPR017441">
    <property type="entry name" value="Protein_kinase_ATP_BS"/>
</dbReference>
<keyword evidence="5 19" id="KW-0812">Transmembrane</keyword>
<dbReference type="AlphaFoldDB" id="A0A8T0SZL1"/>
<dbReference type="CDD" id="cd01098">
    <property type="entry name" value="PAN_AP_plant"/>
    <property type="match status" value="1"/>
</dbReference>
<feature type="transmembrane region" description="Helical" evidence="19">
    <location>
        <begin position="448"/>
        <end position="471"/>
    </location>
</feature>
<dbReference type="FunFam" id="3.30.200.20:FF:000059">
    <property type="entry name" value="S-receptor-like serine/threonine-protein kinase"/>
    <property type="match status" value="1"/>
</dbReference>
<keyword evidence="7 17" id="KW-0547">Nucleotide-binding</keyword>
<evidence type="ECO:0000256" key="17">
    <source>
        <dbReference type="PIRNR" id="PIRNR000641"/>
    </source>
</evidence>
<dbReference type="InterPro" id="IPR036426">
    <property type="entry name" value="Bulb-type_lectin_dom_sf"/>
</dbReference>
<dbReference type="FunFam" id="2.90.10.10:FF:000002">
    <property type="entry name" value="Serine/threonine-protein kinase"/>
    <property type="match status" value="1"/>
</dbReference>
<comment type="subcellular location">
    <subcellularLocation>
        <location evidence="1">Membrane</location>
        <topology evidence="1">Single-pass type I membrane protein</topology>
    </subcellularLocation>
</comment>
<dbReference type="Gene3D" id="1.10.510.10">
    <property type="entry name" value="Transferase(Phosphotransferase) domain 1"/>
    <property type="match status" value="1"/>
</dbReference>
<dbReference type="Gene3D" id="2.90.10.10">
    <property type="entry name" value="Bulb-type lectin domain"/>
    <property type="match status" value="1"/>
</dbReference>
<evidence type="ECO:0000256" key="16">
    <source>
        <dbReference type="ARBA" id="ARBA00048679"/>
    </source>
</evidence>
<dbReference type="FunFam" id="1.10.510.10:FF:000537">
    <property type="entry name" value="Putative receptor-like protein kinase"/>
    <property type="match status" value="1"/>
</dbReference>
<keyword evidence="10 19" id="KW-1133">Transmembrane helix</keyword>
<keyword evidence="6 20" id="KW-0732">Signal</keyword>
<feature type="signal peptide" evidence="20">
    <location>
        <begin position="1"/>
        <end position="26"/>
    </location>
</feature>
<dbReference type="PANTHER" id="PTHR47974">
    <property type="entry name" value="OS07G0415500 PROTEIN"/>
    <property type="match status" value="1"/>
</dbReference>
<comment type="similarity">
    <text evidence="17">Belongs to the protein kinase superfamily. Ser/Thr protein kinase family.</text>
</comment>
<evidence type="ECO:0000256" key="14">
    <source>
        <dbReference type="ARBA" id="ARBA00023180"/>
    </source>
</evidence>
<evidence type="ECO:0000259" key="21">
    <source>
        <dbReference type="PROSITE" id="PS50011"/>
    </source>
</evidence>
<gene>
    <name evidence="24" type="ORF">PVAP13_5KG682900</name>
</gene>
<dbReference type="InterPro" id="IPR003609">
    <property type="entry name" value="Pan_app"/>
</dbReference>
<dbReference type="PANTHER" id="PTHR47974:SF19">
    <property type="entry name" value="RECEPTOR-LIKE SERINE_THREONINE-PROTEIN KINASE"/>
    <property type="match status" value="1"/>
</dbReference>
<dbReference type="EMBL" id="CM029045">
    <property type="protein sequence ID" value="KAG2602475.1"/>
    <property type="molecule type" value="Genomic_DNA"/>
</dbReference>
<keyword evidence="11 19" id="KW-0472">Membrane</keyword>
<evidence type="ECO:0000256" key="4">
    <source>
        <dbReference type="ARBA" id="ARBA00022679"/>
    </source>
</evidence>
<comment type="caution">
    <text evidence="24">The sequence shown here is derived from an EMBL/GenBank/DDBJ whole genome shotgun (WGS) entry which is preliminary data.</text>
</comment>
<dbReference type="InterPro" id="IPR000858">
    <property type="entry name" value="S_locus_glycoprot_dom"/>
</dbReference>
<comment type="catalytic activity">
    <reaction evidence="16 17">
        <text>L-seryl-[protein] + ATP = O-phospho-L-seryl-[protein] + ADP + H(+)</text>
        <dbReference type="Rhea" id="RHEA:17989"/>
        <dbReference type="Rhea" id="RHEA-COMP:9863"/>
        <dbReference type="Rhea" id="RHEA-COMP:11604"/>
        <dbReference type="ChEBI" id="CHEBI:15378"/>
        <dbReference type="ChEBI" id="CHEBI:29999"/>
        <dbReference type="ChEBI" id="CHEBI:30616"/>
        <dbReference type="ChEBI" id="CHEBI:83421"/>
        <dbReference type="ChEBI" id="CHEBI:456216"/>
        <dbReference type="EC" id="2.7.11.1"/>
    </reaction>
</comment>